<sequence length="349" mass="37481">MPESRPVPPPVVTPVAVHNNPILDPEPRISASDETCPLIDPWGRREPVLGWPVRFDQPSEPSPAAVAAHSPALESLPVPEQPTPTPPRPAAPSLLEASPTPRPAAPILLESSPPLGLDQHTWIPQQPAVYLRVIGIALQRLSVYAAAGISDWRIGFSRAGGLVLSGHPDAAAWLRVDSADRLFGDVVGLAAPLDLPGIWRPFPDLELELEFHTAPSPMTTHYLGWVRLPVALSLPVPRGRAVSFGRGSEADIAPRLLADPRALRWDGNANKTVGINAEYLGLSRRHLLVQARRDDWWVQVESQNMPVYQLAASGDLLDVLNPGLNTATTAKPGELLVVGGYVLALGEVG</sequence>
<dbReference type="EMBL" id="CBTK010000100">
    <property type="protein sequence ID" value="CDH44787.1"/>
    <property type="molecule type" value="Genomic_DNA"/>
</dbReference>
<feature type="region of interest" description="Disordered" evidence="1">
    <location>
        <begin position="75"/>
        <end position="109"/>
    </location>
</feature>
<name>A0A7U7J316_9GAMM</name>
<feature type="compositionally biased region" description="Pro residues" evidence="1">
    <location>
        <begin position="79"/>
        <end position="90"/>
    </location>
</feature>
<feature type="compositionally biased region" description="Low complexity" evidence="1">
    <location>
        <begin position="58"/>
        <end position="70"/>
    </location>
</feature>
<feature type="region of interest" description="Disordered" evidence="1">
    <location>
        <begin position="1"/>
        <end position="38"/>
    </location>
</feature>
<reference evidence="2 3" key="1">
    <citation type="journal article" date="2014" name="ISME J.">
        <title>Candidatus Competibacter-lineage genomes retrieved from metagenomes reveal functional metabolic diversity.</title>
        <authorList>
            <person name="McIlroy S.J."/>
            <person name="Albertsen M."/>
            <person name="Andresen E.K."/>
            <person name="Saunders A.M."/>
            <person name="Kristiansen R."/>
            <person name="Stokholm-Bjerregaard M."/>
            <person name="Nielsen K.L."/>
            <person name="Nielsen P.H."/>
        </authorList>
    </citation>
    <scope>NUCLEOTIDE SEQUENCE [LARGE SCALE GENOMIC DNA]</scope>
    <source>
        <strain evidence="2 3">Run_B_J11</strain>
    </source>
</reference>
<feature type="region of interest" description="Disordered" evidence="1">
    <location>
        <begin position="51"/>
        <end position="70"/>
    </location>
</feature>
<evidence type="ECO:0000256" key="1">
    <source>
        <dbReference type="SAM" id="MobiDB-lite"/>
    </source>
</evidence>
<keyword evidence="3" id="KW-1185">Reference proteome</keyword>
<protein>
    <submittedName>
        <fullName evidence="2">Uncharacterized protein</fullName>
    </submittedName>
</protein>
<dbReference type="AlphaFoldDB" id="A0A7U7J316"/>
<gene>
    <name evidence="2" type="ORF">BN874_1890001</name>
</gene>
<comment type="caution">
    <text evidence="2">The sequence shown here is derived from an EMBL/GenBank/DDBJ whole genome shotgun (WGS) entry which is preliminary data.</text>
</comment>
<dbReference type="Proteomes" id="UP000019184">
    <property type="component" value="Unassembled WGS sequence"/>
</dbReference>
<proteinExistence type="predicted"/>
<evidence type="ECO:0000313" key="2">
    <source>
        <dbReference type="EMBL" id="CDH44787.1"/>
    </source>
</evidence>
<feature type="compositionally biased region" description="Pro residues" evidence="1">
    <location>
        <begin position="1"/>
        <end position="12"/>
    </location>
</feature>
<evidence type="ECO:0000313" key="3">
    <source>
        <dbReference type="Proteomes" id="UP000019184"/>
    </source>
</evidence>
<accession>A0A7U7J316</accession>
<organism evidence="2 3">
    <name type="scientific">Candidatus Contendobacter odensis Run_B_J11</name>
    <dbReference type="NCBI Taxonomy" id="1400861"/>
    <lineage>
        <taxon>Bacteria</taxon>
        <taxon>Pseudomonadati</taxon>
        <taxon>Pseudomonadota</taxon>
        <taxon>Gammaproteobacteria</taxon>
        <taxon>Candidatus Competibacteraceae</taxon>
        <taxon>Candidatus Contendibacter</taxon>
    </lineage>
</organism>